<evidence type="ECO:0000259" key="8">
    <source>
        <dbReference type="Pfam" id="PF06271"/>
    </source>
</evidence>
<evidence type="ECO:0000256" key="5">
    <source>
        <dbReference type="ARBA" id="ARBA00023136"/>
    </source>
</evidence>
<proteinExistence type="predicted"/>
<accession>A0A917RFE5</accession>
<evidence type="ECO:0000313" key="10">
    <source>
        <dbReference type="Proteomes" id="UP000638263"/>
    </source>
</evidence>
<feature type="domain" description="RDD" evidence="8">
    <location>
        <begin position="101"/>
        <end position="204"/>
    </location>
</feature>
<dbReference type="Pfam" id="PF06271">
    <property type="entry name" value="RDD"/>
    <property type="match status" value="1"/>
</dbReference>
<name>A0A917RFE5_9NOCA</name>
<evidence type="ECO:0000256" key="7">
    <source>
        <dbReference type="SAM" id="Phobius"/>
    </source>
</evidence>
<keyword evidence="2" id="KW-1003">Cell membrane</keyword>
<feature type="transmembrane region" description="Helical" evidence="7">
    <location>
        <begin position="135"/>
        <end position="158"/>
    </location>
</feature>
<sequence length="212" mass="22413">MGHATNSGFLSRLANDEITQNRARPERTRRLRKTRTAGADAEVTQNAHGRSGRGGYAYPGGMARITGSWLSGPPVAPVSGAADDYAGAGLGLPREGAGSLPGMFRRVVAMLVDWLIAVGISALIAQGIPSSSVNLLLWFVIGVVAVTLFGFTPGQYFLRIRVIRVDAEAPVGFLRALGRQVLLVFVIPALFTDGDGRGMHDRATGTAVARSR</sequence>
<dbReference type="InterPro" id="IPR051791">
    <property type="entry name" value="Pra-immunoreactive"/>
</dbReference>
<keyword evidence="10" id="KW-1185">Reference proteome</keyword>
<keyword evidence="4 7" id="KW-1133">Transmembrane helix</keyword>
<evidence type="ECO:0000256" key="1">
    <source>
        <dbReference type="ARBA" id="ARBA00004651"/>
    </source>
</evidence>
<evidence type="ECO:0000256" key="4">
    <source>
        <dbReference type="ARBA" id="ARBA00022989"/>
    </source>
</evidence>
<keyword evidence="3 7" id="KW-0812">Transmembrane</keyword>
<comment type="caution">
    <text evidence="9">The sequence shown here is derived from an EMBL/GenBank/DDBJ whole genome shotgun (WGS) entry which is preliminary data.</text>
</comment>
<feature type="transmembrane region" description="Helical" evidence="7">
    <location>
        <begin position="107"/>
        <end position="129"/>
    </location>
</feature>
<gene>
    <name evidence="9" type="ORF">GCM10011588_20360</name>
</gene>
<dbReference type="AlphaFoldDB" id="A0A917RFE5"/>
<dbReference type="InterPro" id="IPR010432">
    <property type="entry name" value="RDD"/>
</dbReference>
<evidence type="ECO:0000256" key="2">
    <source>
        <dbReference type="ARBA" id="ARBA00022475"/>
    </source>
</evidence>
<evidence type="ECO:0000313" key="9">
    <source>
        <dbReference type="EMBL" id="GGL05816.1"/>
    </source>
</evidence>
<reference evidence="9" key="2">
    <citation type="submission" date="2020-09" db="EMBL/GenBank/DDBJ databases">
        <authorList>
            <person name="Sun Q."/>
            <person name="Zhou Y."/>
        </authorList>
    </citation>
    <scope>NUCLEOTIDE SEQUENCE</scope>
    <source>
        <strain evidence="9">CGMCC 4.3508</strain>
    </source>
</reference>
<reference evidence="9" key="1">
    <citation type="journal article" date="2014" name="Int. J. Syst. Evol. Microbiol.">
        <title>Complete genome sequence of Corynebacterium casei LMG S-19264T (=DSM 44701T), isolated from a smear-ripened cheese.</title>
        <authorList>
            <consortium name="US DOE Joint Genome Institute (JGI-PGF)"/>
            <person name="Walter F."/>
            <person name="Albersmeier A."/>
            <person name="Kalinowski J."/>
            <person name="Ruckert C."/>
        </authorList>
    </citation>
    <scope>NUCLEOTIDE SEQUENCE</scope>
    <source>
        <strain evidence="9">CGMCC 4.3508</strain>
    </source>
</reference>
<keyword evidence="5 7" id="KW-0472">Membrane</keyword>
<protein>
    <recommendedName>
        <fullName evidence="8">RDD domain-containing protein</fullName>
    </recommendedName>
</protein>
<dbReference type="PANTHER" id="PTHR36115:SF6">
    <property type="entry name" value="PROLINE-RICH ANTIGEN HOMOLOG"/>
    <property type="match status" value="1"/>
</dbReference>
<evidence type="ECO:0000256" key="6">
    <source>
        <dbReference type="SAM" id="MobiDB-lite"/>
    </source>
</evidence>
<dbReference type="Proteomes" id="UP000638263">
    <property type="component" value="Unassembled WGS sequence"/>
</dbReference>
<evidence type="ECO:0000256" key="3">
    <source>
        <dbReference type="ARBA" id="ARBA00022692"/>
    </source>
</evidence>
<dbReference type="PANTHER" id="PTHR36115">
    <property type="entry name" value="PROLINE-RICH ANTIGEN HOMOLOG-RELATED"/>
    <property type="match status" value="1"/>
</dbReference>
<dbReference type="GO" id="GO:0005886">
    <property type="term" value="C:plasma membrane"/>
    <property type="evidence" value="ECO:0007669"/>
    <property type="project" value="UniProtKB-SubCell"/>
</dbReference>
<comment type="subcellular location">
    <subcellularLocation>
        <location evidence="1">Cell membrane</location>
        <topology evidence="1">Multi-pass membrane protein</topology>
    </subcellularLocation>
</comment>
<feature type="region of interest" description="Disordered" evidence="6">
    <location>
        <begin position="1"/>
        <end position="51"/>
    </location>
</feature>
<organism evidence="9 10">
    <name type="scientific">Nocardia jinanensis</name>
    <dbReference type="NCBI Taxonomy" id="382504"/>
    <lineage>
        <taxon>Bacteria</taxon>
        <taxon>Bacillati</taxon>
        <taxon>Actinomycetota</taxon>
        <taxon>Actinomycetes</taxon>
        <taxon>Mycobacteriales</taxon>
        <taxon>Nocardiaceae</taxon>
        <taxon>Nocardia</taxon>
    </lineage>
</organism>
<dbReference type="EMBL" id="BMMH01000003">
    <property type="protein sequence ID" value="GGL05816.1"/>
    <property type="molecule type" value="Genomic_DNA"/>
</dbReference>